<protein>
    <submittedName>
        <fullName evidence="2">Uncharacterized protein</fullName>
    </submittedName>
</protein>
<reference evidence="2" key="2">
    <citation type="submission" date="2020-07" db="EMBL/GenBank/DDBJ databases">
        <authorList>
            <person name="Vera ALvarez R."/>
            <person name="Arias-Moreno D.M."/>
            <person name="Jimenez-Jacinto V."/>
            <person name="Jimenez-Bremont J.F."/>
            <person name="Swaminathan K."/>
            <person name="Moose S.P."/>
            <person name="Guerrero-Gonzalez M.L."/>
            <person name="Marino-Ramirez L."/>
            <person name="Landsman D."/>
            <person name="Rodriguez-Kessler M."/>
            <person name="Delgado-Sanchez P."/>
        </authorList>
    </citation>
    <scope>NUCLEOTIDE SEQUENCE</scope>
    <source>
        <tissue evidence="2">Cladode</tissue>
    </source>
</reference>
<feature type="transmembrane region" description="Helical" evidence="1">
    <location>
        <begin position="12"/>
        <end position="29"/>
    </location>
</feature>
<dbReference type="EMBL" id="GISG01090440">
    <property type="protein sequence ID" value="MBA4634298.1"/>
    <property type="molecule type" value="Transcribed_RNA"/>
</dbReference>
<organism evidence="2">
    <name type="scientific">Opuntia streptacantha</name>
    <name type="common">Prickly pear cactus</name>
    <name type="synonym">Opuntia cardona</name>
    <dbReference type="NCBI Taxonomy" id="393608"/>
    <lineage>
        <taxon>Eukaryota</taxon>
        <taxon>Viridiplantae</taxon>
        <taxon>Streptophyta</taxon>
        <taxon>Embryophyta</taxon>
        <taxon>Tracheophyta</taxon>
        <taxon>Spermatophyta</taxon>
        <taxon>Magnoliopsida</taxon>
        <taxon>eudicotyledons</taxon>
        <taxon>Gunneridae</taxon>
        <taxon>Pentapetalae</taxon>
        <taxon>Caryophyllales</taxon>
        <taxon>Cactineae</taxon>
        <taxon>Cactaceae</taxon>
        <taxon>Opuntioideae</taxon>
        <taxon>Opuntia</taxon>
    </lineage>
</organism>
<keyword evidence="1" id="KW-0812">Transmembrane</keyword>
<keyword evidence="1" id="KW-0472">Membrane</keyword>
<sequence length="111" mass="13199">MERLLTQNDMLVIWATLLLALMVLLRFPLEIPRYHSVDSILYLEELLWCMPIRMTLEEVDMNSARQQGMLVREWDVESSGCNHLFNLYNLCNRRKKHTAISFHFICAPQMK</sequence>
<reference evidence="2" key="1">
    <citation type="journal article" date="2013" name="J. Plant Res.">
        <title>Effect of fungi and light on seed germination of three Opuntia species from semiarid lands of central Mexico.</title>
        <authorList>
            <person name="Delgado-Sanchez P."/>
            <person name="Jimenez-Bremont J.F."/>
            <person name="Guerrero-Gonzalez Mde L."/>
            <person name="Flores J."/>
        </authorList>
    </citation>
    <scope>NUCLEOTIDE SEQUENCE</scope>
    <source>
        <tissue evidence="2">Cladode</tissue>
    </source>
</reference>
<name>A0A7C8Z4M6_OPUST</name>
<keyword evidence="1" id="KW-1133">Transmembrane helix</keyword>
<evidence type="ECO:0000256" key="1">
    <source>
        <dbReference type="SAM" id="Phobius"/>
    </source>
</evidence>
<accession>A0A7C8Z4M6</accession>
<proteinExistence type="predicted"/>
<evidence type="ECO:0000313" key="2">
    <source>
        <dbReference type="EMBL" id="MBA4634298.1"/>
    </source>
</evidence>
<dbReference type="AlphaFoldDB" id="A0A7C8Z4M6"/>